<reference evidence="13" key="1">
    <citation type="submission" date="2025-08" db="UniProtKB">
        <authorList>
            <consortium name="RefSeq"/>
        </authorList>
    </citation>
    <scope>IDENTIFICATION</scope>
</reference>
<feature type="chain" id="PRO_5027642654" evidence="11">
    <location>
        <begin position="34"/>
        <end position="150"/>
    </location>
</feature>
<feature type="signal peptide" evidence="11">
    <location>
        <begin position="1"/>
        <end position="33"/>
    </location>
</feature>
<dbReference type="RefSeq" id="XP_021031938.1">
    <property type="nucleotide sequence ID" value="XM_021176279.2"/>
</dbReference>
<evidence type="ECO:0000256" key="11">
    <source>
        <dbReference type="SAM" id="SignalP"/>
    </source>
</evidence>
<evidence type="ECO:0000313" key="12">
    <source>
        <dbReference type="Proteomes" id="UP000515126"/>
    </source>
</evidence>
<protein>
    <submittedName>
        <fullName evidence="13">Augurin</fullName>
    </submittedName>
</protein>
<accession>A0A6P5QLY8</accession>
<dbReference type="GO" id="GO:0031145">
    <property type="term" value="P:anaphase-promoting complex-dependent catabolic process"/>
    <property type="evidence" value="ECO:0007669"/>
    <property type="project" value="Ensembl"/>
</dbReference>
<evidence type="ECO:0000256" key="2">
    <source>
        <dbReference type="ARBA" id="ARBA00004496"/>
    </source>
</evidence>
<evidence type="ECO:0000256" key="3">
    <source>
        <dbReference type="ARBA" id="ARBA00004613"/>
    </source>
</evidence>
<keyword evidence="5" id="KW-1003">Cell membrane</keyword>
<dbReference type="InterPro" id="IPR028173">
    <property type="entry name" value="Augurin"/>
</dbReference>
<keyword evidence="6" id="KW-0963">Cytoplasm</keyword>
<dbReference type="GO" id="GO:0042127">
    <property type="term" value="P:regulation of cell population proliferation"/>
    <property type="evidence" value="ECO:0007669"/>
    <property type="project" value="TreeGrafter"/>
</dbReference>
<dbReference type="GO" id="GO:0070314">
    <property type="term" value="P:G1 to G0 transition"/>
    <property type="evidence" value="ECO:0007669"/>
    <property type="project" value="Ensembl"/>
</dbReference>
<evidence type="ECO:0000313" key="13">
    <source>
        <dbReference type="RefSeq" id="XP_021031938.1"/>
    </source>
</evidence>
<dbReference type="GeneID" id="110304726"/>
<dbReference type="GO" id="GO:0090398">
    <property type="term" value="P:cellular senescence"/>
    <property type="evidence" value="ECO:0007669"/>
    <property type="project" value="Ensembl"/>
</dbReference>
<evidence type="ECO:0000256" key="9">
    <source>
        <dbReference type="ARBA" id="ARBA00022729"/>
    </source>
</evidence>
<proteinExistence type="inferred from homology"/>
<evidence type="ECO:0000256" key="6">
    <source>
        <dbReference type="ARBA" id="ARBA00022490"/>
    </source>
</evidence>
<sequence length="150" mass="17140">MSTSSASARPAVLALAGLALLLLLCLGPDGICGNTLKKMLQKREGPVPSKTNVAVAENTAKEFLGGLKRAKRQLWDRTRPEVQQWYQQFLYMGFDEAKFEDDVNYWLNRNRNGHDYYGDYYQRHYDEDAAIGPHSRESFRHGASVNYDDY</sequence>
<dbReference type="KEGG" id="mcal:110304726"/>
<keyword evidence="10" id="KW-0472">Membrane</keyword>
<evidence type="ECO:0000256" key="10">
    <source>
        <dbReference type="ARBA" id="ARBA00023136"/>
    </source>
</evidence>
<dbReference type="PANTHER" id="PTHR31613:SF2">
    <property type="entry name" value="AUGURIN"/>
    <property type="match status" value="1"/>
</dbReference>
<comment type="subcellular location">
    <subcellularLocation>
        <location evidence="1">Apical cell membrane</location>
    </subcellularLocation>
    <subcellularLocation>
        <location evidence="2">Cytoplasm</location>
    </subcellularLocation>
    <subcellularLocation>
        <location evidence="3">Secreted</location>
    </subcellularLocation>
</comment>
<gene>
    <name evidence="13" type="primary">Ecrg4</name>
</gene>
<evidence type="ECO:0000256" key="7">
    <source>
        <dbReference type="ARBA" id="ARBA00022525"/>
    </source>
</evidence>
<comment type="similarity">
    <text evidence="4">Belongs to the augurin family.</text>
</comment>
<evidence type="ECO:0000256" key="5">
    <source>
        <dbReference type="ARBA" id="ARBA00022475"/>
    </source>
</evidence>
<keyword evidence="7" id="KW-0964">Secreted</keyword>
<dbReference type="GO" id="GO:0005737">
    <property type="term" value="C:cytoplasm"/>
    <property type="evidence" value="ECO:0007669"/>
    <property type="project" value="UniProtKB-SubCell"/>
</dbReference>
<dbReference type="Proteomes" id="UP000515126">
    <property type="component" value="Chromosome 1"/>
</dbReference>
<keyword evidence="8" id="KW-0165">Cleavage on pair of basic residues</keyword>
<evidence type="ECO:0000256" key="1">
    <source>
        <dbReference type="ARBA" id="ARBA00004221"/>
    </source>
</evidence>
<organism evidence="12 13">
    <name type="scientific">Mus caroli</name>
    <name type="common">Ryukyu mouse</name>
    <name type="synonym">Ricefield mouse</name>
    <dbReference type="NCBI Taxonomy" id="10089"/>
    <lineage>
        <taxon>Eukaryota</taxon>
        <taxon>Metazoa</taxon>
        <taxon>Chordata</taxon>
        <taxon>Craniata</taxon>
        <taxon>Vertebrata</taxon>
        <taxon>Euteleostomi</taxon>
        <taxon>Mammalia</taxon>
        <taxon>Eutheria</taxon>
        <taxon>Euarchontoglires</taxon>
        <taxon>Glires</taxon>
        <taxon>Rodentia</taxon>
        <taxon>Myomorpha</taxon>
        <taxon>Muroidea</taxon>
        <taxon>Muridae</taxon>
        <taxon>Murinae</taxon>
        <taxon>Mus</taxon>
        <taxon>Mus</taxon>
    </lineage>
</organism>
<dbReference type="CTD" id="84417"/>
<dbReference type="GO" id="GO:0005615">
    <property type="term" value="C:extracellular space"/>
    <property type="evidence" value="ECO:0007669"/>
    <property type="project" value="Ensembl"/>
</dbReference>
<dbReference type="Pfam" id="PF15187">
    <property type="entry name" value="Augurin"/>
    <property type="match status" value="1"/>
</dbReference>
<dbReference type="AlphaFoldDB" id="A0A6P5QLY8"/>
<keyword evidence="12" id="KW-1185">Reference proteome</keyword>
<dbReference type="GO" id="GO:0016324">
    <property type="term" value="C:apical plasma membrane"/>
    <property type="evidence" value="ECO:0007669"/>
    <property type="project" value="UniProtKB-SubCell"/>
</dbReference>
<dbReference type="PANTHER" id="PTHR31613">
    <property type="entry name" value="AUGURIN"/>
    <property type="match status" value="1"/>
</dbReference>
<keyword evidence="9 11" id="KW-0732">Signal</keyword>
<evidence type="ECO:0000256" key="4">
    <source>
        <dbReference type="ARBA" id="ARBA00011014"/>
    </source>
</evidence>
<name>A0A6P5QLY8_MUSCR</name>
<dbReference type="GO" id="GO:0007417">
    <property type="term" value="P:central nervous system development"/>
    <property type="evidence" value="ECO:0007669"/>
    <property type="project" value="TreeGrafter"/>
</dbReference>
<evidence type="ECO:0000256" key="8">
    <source>
        <dbReference type="ARBA" id="ARBA00022685"/>
    </source>
</evidence>